<protein>
    <submittedName>
        <fullName evidence="2">Uncharacterized protein</fullName>
    </submittedName>
</protein>
<name>A0A2U2J8X7_9FLAO</name>
<gene>
    <name evidence="2" type="ORF">DIS07_09965</name>
</gene>
<keyword evidence="1" id="KW-0175">Coiled coil</keyword>
<dbReference type="Proteomes" id="UP000245670">
    <property type="component" value="Unassembled WGS sequence"/>
</dbReference>
<sequence>MTNAIGFLFVYNQNYLIILNKKMLKSNIKYPVAFDSVQEKLIEISKVNIENKENLICKDCNESFVAVLNHQTPHFKHKPKSNCTANFESYVHWVTKELFKEIKSINVPELLIDDLFEKQREKFQLLYNKIIDSNIPEELRFEFKNELKRNLTDAQVLQIDKIETEKEYKTDLGNVLIDIVTLSHNEKVFIEPFFSNPINQEKKNKLSEIDTSTLMLNLFDFIEYFGSNFELETLKKYLISDEGKNWVYIKKEDFDIFLNNYENYLSEEIKRFNPVIVLYENKKEEILKINNKLSKLFNKKDIIEKKISILQNKVYDLGKEI</sequence>
<accession>A0A2U2J8X7</accession>
<keyword evidence="3" id="KW-1185">Reference proteome</keyword>
<reference evidence="2 3" key="1">
    <citation type="submission" date="2018-05" db="EMBL/GenBank/DDBJ databases">
        <title>Polaribacter aquimarinus sp. nov., isolated from sediment in a sediment of sea.</title>
        <authorList>
            <person name="Lu D."/>
        </authorList>
    </citation>
    <scope>NUCLEOTIDE SEQUENCE [LARGE SCALE GENOMIC DNA]</scope>
    <source>
        <strain evidence="2 3">ZY113</strain>
    </source>
</reference>
<proteinExistence type="predicted"/>
<organism evidence="2 3">
    <name type="scientific">Polaribacter aquimarinus</name>
    <dbReference type="NCBI Taxonomy" id="2100726"/>
    <lineage>
        <taxon>Bacteria</taxon>
        <taxon>Pseudomonadati</taxon>
        <taxon>Bacteroidota</taxon>
        <taxon>Flavobacteriia</taxon>
        <taxon>Flavobacteriales</taxon>
        <taxon>Flavobacteriaceae</taxon>
    </lineage>
</organism>
<dbReference type="EMBL" id="QFFG01000004">
    <property type="protein sequence ID" value="PWG04790.1"/>
    <property type="molecule type" value="Genomic_DNA"/>
</dbReference>
<feature type="coiled-coil region" evidence="1">
    <location>
        <begin position="279"/>
        <end position="313"/>
    </location>
</feature>
<evidence type="ECO:0000313" key="3">
    <source>
        <dbReference type="Proteomes" id="UP000245670"/>
    </source>
</evidence>
<comment type="caution">
    <text evidence="2">The sequence shown here is derived from an EMBL/GenBank/DDBJ whole genome shotgun (WGS) entry which is preliminary data.</text>
</comment>
<dbReference type="AlphaFoldDB" id="A0A2U2J8X7"/>
<evidence type="ECO:0000256" key="1">
    <source>
        <dbReference type="SAM" id="Coils"/>
    </source>
</evidence>
<evidence type="ECO:0000313" key="2">
    <source>
        <dbReference type="EMBL" id="PWG04790.1"/>
    </source>
</evidence>